<dbReference type="RefSeq" id="WP_072287264.1">
    <property type="nucleotide sequence ID" value="NZ_CP015455.1"/>
</dbReference>
<evidence type="ECO:0000259" key="1">
    <source>
        <dbReference type="SMART" id="SM00960"/>
    </source>
</evidence>
<evidence type="ECO:0000313" key="3">
    <source>
        <dbReference type="Proteomes" id="UP000182264"/>
    </source>
</evidence>
<dbReference type="InterPro" id="IPR004942">
    <property type="entry name" value="Roadblock/LAMTOR2_dom"/>
</dbReference>
<dbReference type="Proteomes" id="UP000182264">
    <property type="component" value="Chromosome"/>
</dbReference>
<dbReference type="SMART" id="SM00960">
    <property type="entry name" value="Robl_LC7"/>
    <property type="match status" value="1"/>
</dbReference>
<dbReference type="EMBL" id="CP015518">
    <property type="protein sequence ID" value="APG25413.1"/>
    <property type="molecule type" value="Genomic_DNA"/>
</dbReference>
<reference evidence="2 3" key="1">
    <citation type="journal article" date="2017" name="Genome Announc.">
        <title>Complete Genome Sequences of Two Acetylene-Fermenting Pelobacter acetylenicus Strains.</title>
        <authorList>
            <person name="Sutton J.M."/>
            <person name="Baesman S.M."/>
            <person name="Fierst J.L."/>
            <person name="Poret-Peterson A.T."/>
            <person name="Oremland R.S."/>
            <person name="Dunlap D.S."/>
            <person name="Akob D.M."/>
        </authorList>
    </citation>
    <scope>NUCLEOTIDE SEQUENCE [LARGE SCALE GENOMIC DNA]</scope>
    <source>
        <strain evidence="2 3">DSM 3247</strain>
    </source>
</reference>
<dbReference type="KEGG" id="pace:A6070_04570"/>
<keyword evidence="3" id="KW-1185">Reference proteome</keyword>
<name>A0A1L3GHK4_SYNAC</name>
<dbReference type="SUPFAM" id="SSF103196">
    <property type="entry name" value="Roadblock/LC7 domain"/>
    <property type="match status" value="1"/>
</dbReference>
<dbReference type="STRING" id="29542.A6070_04570"/>
<accession>A0A1L3GHK4</accession>
<organism evidence="2 3">
    <name type="scientific">Syntrophotalea acetylenica</name>
    <name type="common">Pelobacter acetylenicus</name>
    <dbReference type="NCBI Taxonomy" id="29542"/>
    <lineage>
        <taxon>Bacteria</taxon>
        <taxon>Pseudomonadati</taxon>
        <taxon>Thermodesulfobacteriota</taxon>
        <taxon>Desulfuromonadia</taxon>
        <taxon>Desulfuromonadales</taxon>
        <taxon>Syntrophotaleaceae</taxon>
        <taxon>Syntrophotalea</taxon>
    </lineage>
</organism>
<proteinExistence type="predicted"/>
<dbReference type="Gene3D" id="3.30.450.30">
    <property type="entry name" value="Dynein light chain 2a, cytoplasmic"/>
    <property type="match status" value="1"/>
</dbReference>
<gene>
    <name evidence="2" type="ORF">A7E75_10565</name>
</gene>
<evidence type="ECO:0000313" key="2">
    <source>
        <dbReference type="EMBL" id="APG25413.1"/>
    </source>
</evidence>
<feature type="domain" description="Roadblock/LAMTOR2" evidence="1">
    <location>
        <begin position="2"/>
        <end position="94"/>
    </location>
</feature>
<dbReference type="AlphaFoldDB" id="A0A1L3GHK4"/>
<dbReference type="OrthoDB" id="5513490at2"/>
<protein>
    <submittedName>
        <fullName evidence="2">GTPase</fullName>
    </submittedName>
</protein>
<sequence length="119" mass="13342">MFRSILRDIVEQAGGAIGSALMGYDGIAIDQYEKPCEGIDLQLVAVEYANVLKEVRKTVEILETGEMEEVVIRTGRFTVLIRALNDDYFVTLTLKRDGNFGKARYLLARESARLREALA</sequence>